<organism evidence="11 12">
    <name type="scientific">Colletotrichum simmondsii</name>
    <dbReference type="NCBI Taxonomy" id="703756"/>
    <lineage>
        <taxon>Eukaryota</taxon>
        <taxon>Fungi</taxon>
        <taxon>Dikarya</taxon>
        <taxon>Ascomycota</taxon>
        <taxon>Pezizomycotina</taxon>
        <taxon>Sordariomycetes</taxon>
        <taxon>Hypocreomycetidae</taxon>
        <taxon>Glomerellales</taxon>
        <taxon>Glomerellaceae</taxon>
        <taxon>Colletotrichum</taxon>
        <taxon>Colletotrichum acutatum species complex</taxon>
    </lineage>
</organism>
<keyword evidence="10" id="KW-1133">Transmembrane helix</keyword>
<evidence type="ECO:0000256" key="7">
    <source>
        <dbReference type="ARBA" id="ARBA00023033"/>
    </source>
</evidence>
<sequence length="552" mass="63003">MELLDGEHATSVCTSMSMVLLVFAFISIVLYLLVSHIRQNSQPHMKNSLPLPPGPPRLPIFGNFFNAPEICFNWLTHYQWRYLYGPIVHYEKGGQSYIVLTTVEAAHDLLNKRASNYSGRTFSPYAGELVCNNYNILFLQYDAQFRLHQRLHAKGLNPRSVAPYHPLIELESLQLLNDLLSEIQEKSSEKQMGAAVNPHWHFRRAASSNVSMIAWGYRLLRGNPEHETQIKFFDVAPTSVVLKTTPTWYDIFPWLKHLPYAISPWKRAAKVLFEREEAHYLGNFRSALKRPGYNLSKQVANSTDISDVGMCETEQAWVVGTLTLANGDTSVATLCWFVVAMLTYPHALGKAQAVIDEVVGHDRLPIFADREKLPYVDALIEEVMRWRPILPAGLDHAAVGEDEYRGYRIPAGATIIHSQWAITRDKEVYGADCDDFRPERWIENEDLPRTAFGYGRRLCPGRHVGREGLWILFARLIWAFRLEQTTDPVTLKKKVIDPMSMLPAGFVIEPNPFEALFIPRGPWVEALVHQDLQSAEKDVGKYMEQVDTDKRL</sequence>
<comment type="cofactor">
    <cofactor evidence="1 8">
        <name>heme</name>
        <dbReference type="ChEBI" id="CHEBI:30413"/>
    </cofactor>
</comment>
<dbReference type="AlphaFoldDB" id="A0A135S6P3"/>
<keyword evidence="3 8" id="KW-0349">Heme</keyword>
<dbReference type="Pfam" id="PF00067">
    <property type="entry name" value="p450"/>
    <property type="match status" value="1"/>
</dbReference>
<feature type="transmembrane region" description="Helical" evidence="10">
    <location>
        <begin position="12"/>
        <end position="34"/>
    </location>
</feature>
<dbReference type="GO" id="GO:0020037">
    <property type="term" value="F:heme binding"/>
    <property type="evidence" value="ECO:0007669"/>
    <property type="project" value="InterPro"/>
</dbReference>
<keyword evidence="5 9" id="KW-0560">Oxidoreductase</keyword>
<dbReference type="PROSITE" id="PS00086">
    <property type="entry name" value="CYTOCHROME_P450"/>
    <property type="match status" value="1"/>
</dbReference>
<evidence type="ECO:0000256" key="1">
    <source>
        <dbReference type="ARBA" id="ARBA00001971"/>
    </source>
</evidence>
<protein>
    <submittedName>
        <fullName evidence="11">Cytochrome P450</fullName>
    </submittedName>
</protein>
<evidence type="ECO:0000256" key="10">
    <source>
        <dbReference type="SAM" id="Phobius"/>
    </source>
</evidence>
<dbReference type="EMBL" id="JFBX01000668">
    <property type="protein sequence ID" value="KXH31569.1"/>
    <property type="molecule type" value="Genomic_DNA"/>
</dbReference>
<keyword evidence="10" id="KW-0472">Membrane</keyword>
<evidence type="ECO:0000256" key="6">
    <source>
        <dbReference type="ARBA" id="ARBA00023004"/>
    </source>
</evidence>
<keyword evidence="10" id="KW-0812">Transmembrane</keyword>
<dbReference type="PANTHER" id="PTHR46300:SF1">
    <property type="entry name" value="P450, PUTATIVE (EUROFUNG)-RELATED"/>
    <property type="match status" value="1"/>
</dbReference>
<dbReference type="SUPFAM" id="SSF48264">
    <property type="entry name" value="Cytochrome P450"/>
    <property type="match status" value="1"/>
</dbReference>
<feature type="binding site" description="axial binding residue" evidence="8">
    <location>
        <position position="459"/>
    </location>
    <ligand>
        <name>heme</name>
        <dbReference type="ChEBI" id="CHEBI:30413"/>
    </ligand>
    <ligandPart>
        <name>Fe</name>
        <dbReference type="ChEBI" id="CHEBI:18248"/>
    </ligandPart>
</feature>
<dbReference type="OrthoDB" id="1470350at2759"/>
<evidence type="ECO:0000313" key="11">
    <source>
        <dbReference type="EMBL" id="KXH31569.1"/>
    </source>
</evidence>
<comment type="caution">
    <text evidence="11">The sequence shown here is derived from an EMBL/GenBank/DDBJ whole genome shotgun (WGS) entry which is preliminary data.</text>
</comment>
<evidence type="ECO:0000256" key="5">
    <source>
        <dbReference type="ARBA" id="ARBA00023002"/>
    </source>
</evidence>
<comment type="similarity">
    <text evidence="2 9">Belongs to the cytochrome P450 family.</text>
</comment>
<dbReference type="InterPro" id="IPR036396">
    <property type="entry name" value="Cyt_P450_sf"/>
</dbReference>
<keyword evidence="4 8" id="KW-0479">Metal-binding</keyword>
<dbReference type="GO" id="GO:0005506">
    <property type="term" value="F:iron ion binding"/>
    <property type="evidence" value="ECO:0007669"/>
    <property type="project" value="InterPro"/>
</dbReference>
<evidence type="ECO:0000256" key="3">
    <source>
        <dbReference type="ARBA" id="ARBA00022617"/>
    </source>
</evidence>
<dbReference type="GO" id="GO:0004497">
    <property type="term" value="F:monooxygenase activity"/>
    <property type="evidence" value="ECO:0007669"/>
    <property type="project" value="UniProtKB-KW"/>
</dbReference>
<dbReference type="InterPro" id="IPR050364">
    <property type="entry name" value="Cytochrome_P450_fung"/>
</dbReference>
<gene>
    <name evidence="11" type="ORF">CSIM01_12348</name>
</gene>
<dbReference type="PRINTS" id="PR00463">
    <property type="entry name" value="EP450I"/>
</dbReference>
<dbReference type="InterPro" id="IPR002401">
    <property type="entry name" value="Cyt_P450_E_grp-I"/>
</dbReference>
<keyword evidence="6 8" id="KW-0408">Iron</keyword>
<evidence type="ECO:0000256" key="2">
    <source>
        <dbReference type="ARBA" id="ARBA00010617"/>
    </source>
</evidence>
<keyword evidence="7 9" id="KW-0503">Monooxygenase</keyword>
<evidence type="ECO:0000313" key="12">
    <source>
        <dbReference type="Proteomes" id="UP000070328"/>
    </source>
</evidence>
<evidence type="ECO:0000256" key="4">
    <source>
        <dbReference type="ARBA" id="ARBA00022723"/>
    </source>
</evidence>
<keyword evidence="12" id="KW-1185">Reference proteome</keyword>
<name>A0A135S6P3_9PEZI</name>
<reference evidence="11 12" key="1">
    <citation type="submission" date="2014-02" db="EMBL/GenBank/DDBJ databases">
        <title>The genome sequence of Colletotrichum simmondsii CBS122122.</title>
        <authorList>
            <person name="Baroncelli R."/>
            <person name="Thon M.R."/>
        </authorList>
    </citation>
    <scope>NUCLEOTIDE SEQUENCE [LARGE SCALE GENOMIC DNA]</scope>
    <source>
        <strain evidence="11 12">CBS122122</strain>
    </source>
</reference>
<dbReference type="PANTHER" id="PTHR46300">
    <property type="entry name" value="P450, PUTATIVE (EUROFUNG)-RELATED-RELATED"/>
    <property type="match status" value="1"/>
</dbReference>
<dbReference type="GO" id="GO:0016705">
    <property type="term" value="F:oxidoreductase activity, acting on paired donors, with incorporation or reduction of molecular oxygen"/>
    <property type="evidence" value="ECO:0007669"/>
    <property type="project" value="InterPro"/>
</dbReference>
<proteinExistence type="inferred from homology"/>
<dbReference type="Proteomes" id="UP000070328">
    <property type="component" value="Unassembled WGS sequence"/>
</dbReference>
<dbReference type="Gene3D" id="1.10.630.10">
    <property type="entry name" value="Cytochrome P450"/>
    <property type="match status" value="1"/>
</dbReference>
<dbReference type="InterPro" id="IPR001128">
    <property type="entry name" value="Cyt_P450"/>
</dbReference>
<evidence type="ECO:0000256" key="9">
    <source>
        <dbReference type="RuleBase" id="RU000461"/>
    </source>
</evidence>
<dbReference type="InterPro" id="IPR017972">
    <property type="entry name" value="Cyt_P450_CS"/>
</dbReference>
<evidence type="ECO:0000256" key="8">
    <source>
        <dbReference type="PIRSR" id="PIRSR602401-1"/>
    </source>
</evidence>
<accession>A0A135S6P3</accession>
<dbReference type="CDD" id="cd11065">
    <property type="entry name" value="CYP64-like"/>
    <property type="match status" value="1"/>
</dbReference>